<accession>F9WXA3</accession>
<name>F9WXA3_ZYMTI</name>
<organism evidence="2 3">
    <name type="scientific">Zymoseptoria tritici (strain CBS 115943 / IPO323)</name>
    <name type="common">Speckled leaf blotch fungus</name>
    <name type="synonym">Septoria tritici</name>
    <dbReference type="NCBI Taxonomy" id="336722"/>
    <lineage>
        <taxon>Eukaryota</taxon>
        <taxon>Fungi</taxon>
        <taxon>Dikarya</taxon>
        <taxon>Ascomycota</taxon>
        <taxon>Pezizomycotina</taxon>
        <taxon>Dothideomycetes</taxon>
        <taxon>Dothideomycetidae</taxon>
        <taxon>Mycosphaerellales</taxon>
        <taxon>Mycosphaerellaceae</taxon>
        <taxon>Zymoseptoria</taxon>
    </lineage>
</organism>
<dbReference type="KEGG" id="ztr:MYCGRDRAFT_102983"/>
<sequence length="54" mass="5729">MQLSIILALPLLFSGALARPTTFNDAPSAVVNEQVIALELPTFEGGLSARPTLY</sequence>
<dbReference type="InParanoid" id="F9WXA3"/>
<keyword evidence="1" id="KW-0732">Signal</keyword>
<proteinExistence type="predicted"/>
<gene>
    <name evidence="2" type="ORF">MYCGRDRAFT_102983</name>
</gene>
<evidence type="ECO:0000313" key="3">
    <source>
        <dbReference type="Proteomes" id="UP000008062"/>
    </source>
</evidence>
<evidence type="ECO:0000256" key="1">
    <source>
        <dbReference type="SAM" id="SignalP"/>
    </source>
</evidence>
<dbReference type="RefSeq" id="XP_003856814.1">
    <property type="nucleotide sequence ID" value="XM_003856766.1"/>
</dbReference>
<dbReference type="AlphaFoldDB" id="F9WXA3"/>
<protein>
    <submittedName>
        <fullName evidence="2">Uncharacterized protein</fullName>
    </submittedName>
</protein>
<feature type="signal peptide" evidence="1">
    <location>
        <begin position="1"/>
        <end position="18"/>
    </location>
</feature>
<dbReference type="HOGENOM" id="CLU_3052150_0_0_1"/>
<dbReference type="EMBL" id="CM001196">
    <property type="protein sequence ID" value="EGP91790.1"/>
    <property type="molecule type" value="Genomic_DNA"/>
</dbReference>
<dbReference type="GeneID" id="13398372"/>
<dbReference type="VEuPathDB" id="FungiDB:ZTRI_1.2061"/>
<reference evidence="2 3" key="1">
    <citation type="journal article" date="2011" name="PLoS Genet.">
        <title>Finished genome of the fungal wheat pathogen Mycosphaerella graminicola reveals dispensome structure, chromosome plasticity, and stealth pathogenesis.</title>
        <authorList>
            <person name="Goodwin S.B."/>
            <person name="Ben M'barek S."/>
            <person name="Dhillon B."/>
            <person name="Wittenberg A.H.J."/>
            <person name="Crane C.F."/>
            <person name="Hane J.K."/>
            <person name="Foster A.J."/>
            <person name="Van der Lee T.A.J."/>
            <person name="Grimwood J."/>
            <person name="Aerts A."/>
            <person name="Antoniw J."/>
            <person name="Bailey A."/>
            <person name="Bluhm B."/>
            <person name="Bowler J."/>
            <person name="Bristow J."/>
            <person name="van der Burgt A."/>
            <person name="Canto-Canche B."/>
            <person name="Churchill A.C.L."/>
            <person name="Conde-Ferraez L."/>
            <person name="Cools H.J."/>
            <person name="Coutinho P.M."/>
            <person name="Csukai M."/>
            <person name="Dehal P."/>
            <person name="De Wit P."/>
            <person name="Donzelli B."/>
            <person name="van de Geest H.C."/>
            <person name="van Ham R.C.H.J."/>
            <person name="Hammond-Kosack K.E."/>
            <person name="Henrissat B."/>
            <person name="Kilian A."/>
            <person name="Kobayashi A.K."/>
            <person name="Koopmann E."/>
            <person name="Kourmpetis Y."/>
            <person name="Kuzniar A."/>
            <person name="Lindquist E."/>
            <person name="Lombard V."/>
            <person name="Maliepaard C."/>
            <person name="Martins N."/>
            <person name="Mehrabi R."/>
            <person name="Nap J.P.H."/>
            <person name="Ponomarenko A."/>
            <person name="Rudd J.J."/>
            <person name="Salamov A."/>
            <person name="Schmutz J."/>
            <person name="Schouten H.J."/>
            <person name="Shapiro H."/>
            <person name="Stergiopoulos I."/>
            <person name="Torriani S.F.F."/>
            <person name="Tu H."/>
            <person name="de Vries R.P."/>
            <person name="Waalwijk C."/>
            <person name="Ware S.B."/>
            <person name="Wiebenga A."/>
            <person name="Zwiers L.-H."/>
            <person name="Oliver R.P."/>
            <person name="Grigoriev I.V."/>
            <person name="Kema G.H.J."/>
        </authorList>
    </citation>
    <scope>NUCLEOTIDE SEQUENCE [LARGE SCALE GENOMIC DNA]</scope>
    <source>
        <strain evidence="3">CBS 115943 / IPO323</strain>
    </source>
</reference>
<feature type="chain" id="PRO_5003395184" evidence="1">
    <location>
        <begin position="19"/>
        <end position="54"/>
    </location>
</feature>
<dbReference type="Proteomes" id="UP000008062">
    <property type="component" value="Chromosome 1"/>
</dbReference>
<evidence type="ECO:0000313" key="2">
    <source>
        <dbReference type="EMBL" id="EGP91790.1"/>
    </source>
</evidence>
<keyword evidence="3" id="KW-1185">Reference proteome</keyword>